<dbReference type="InterPro" id="IPR000757">
    <property type="entry name" value="Beta-glucanase-like"/>
</dbReference>
<gene>
    <name evidence="3" type="ORF">CFIMG_004354RA</name>
</gene>
<accession>A0A2C5WZK9</accession>
<evidence type="ECO:0000256" key="1">
    <source>
        <dbReference type="SAM" id="SignalP"/>
    </source>
</evidence>
<keyword evidence="1" id="KW-0732">Signal</keyword>
<dbReference type="GO" id="GO:0005975">
    <property type="term" value="P:carbohydrate metabolic process"/>
    <property type="evidence" value="ECO:0007669"/>
    <property type="project" value="InterPro"/>
</dbReference>
<dbReference type="AlphaFoldDB" id="A0A2C5WZK9"/>
<dbReference type="CDD" id="cd02182">
    <property type="entry name" value="GH16_Strep_laminarinase_like"/>
    <property type="match status" value="1"/>
</dbReference>
<dbReference type="STRING" id="1035309.A0A2C5WZK9"/>
<dbReference type="InterPro" id="IPR050546">
    <property type="entry name" value="Glycosyl_Hydrlase_16"/>
</dbReference>
<keyword evidence="4" id="KW-1185">Reference proteome</keyword>
<organism evidence="3 4">
    <name type="scientific">Ceratocystis fimbriata CBS 114723</name>
    <dbReference type="NCBI Taxonomy" id="1035309"/>
    <lineage>
        <taxon>Eukaryota</taxon>
        <taxon>Fungi</taxon>
        <taxon>Dikarya</taxon>
        <taxon>Ascomycota</taxon>
        <taxon>Pezizomycotina</taxon>
        <taxon>Sordariomycetes</taxon>
        <taxon>Hypocreomycetidae</taxon>
        <taxon>Microascales</taxon>
        <taxon>Ceratocystidaceae</taxon>
        <taxon>Ceratocystis</taxon>
    </lineage>
</organism>
<comment type="caution">
    <text evidence="3">The sequence shown here is derived from an EMBL/GenBank/DDBJ whole genome shotgun (WGS) entry which is preliminary data.</text>
</comment>
<dbReference type="OrthoDB" id="192832at2759"/>
<name>A0A2C5WZK9_9PEZI</name>
<proteinExistence type="predicted"/>
<evidence type="ECO:0000313" key="3">
    <source>
        <dbReference type="EMBL" id="PHH51054.1"/>
    </source>
</evidence>
<dbReference type="PANTHER" id="PTHR10963:SF60">
    <property type="entry name" value="GRAM-NEGATIVE BACTERIA-BINDING PROTEIN 1-RELATED"/>
    <property type="match status" value="1"/>
</dbReference>
<dbReference type="Gene3D" id="2.60.120.200">
    <property type="match status" value="1"/>
</dbReference>
<sequence>MLLSLLAYIAFAAAWSAPKYTGYSLVWAETFSGDYGTMPSSRHWNIITNISVNNESQKYTTSNENLQLSGKGTLRIIPQLATRKWTSGRIESKYSFSPTDGKKTIAEAFIRFGNNNSGFKKGIWPAFWMLGQTCRTNSTWPSCGEIDILETVNGELTGYGTAHCGETPGGPCNEPSGIQESTRLPSQSWYRWRVTIDRTTGSWRTESIKWYRDNFLFQTITGAEVGNKIAWASLAHDARYFILNVAVGGTWPGATNRLTLGGLGAMMEVGYVAQYESKLA</sequence>
<protein>
    <recommendedName>
        <fullName evidence="2">GH16 domain-containing protein</fullName>
    </recommendedName>
</protein>
<dbReference type="PANTHER" id="PTHR10963">
    <property type="entry name" value="GLYCOSYL HYDROLASE-RELATED"/>
    <property type="match status" value="1"/>
</dbReference>
<dbReference type="Proteomes" id="UP000222788">
    <property type="component" value="Unassembled WGS sequence"/>
</dbReference>
<dbReference type="SUPFAM" id="SSF49899">
    <property type="entry name" value="Concanavalin A-like lectins/glucanases"/>
    <property type="match status" value="1"/>
</dbReference>
<dbReference type="InterPro" id="IPR013320">
    <property type="entry name" value="ConA-like_dom_sf"/>
</dbReference>
<reference evidence="3 4" key="2">
    <citation type="journal article" date="2013" name="IMA Fungus">
        <title>IMA Genome-F 1: Ceratocystis fimbriata: Draft nuclear genome sequence for the plant pathogen, Ceratocystis fimbriata.</title>
        <authorList>
            <person name="Wilken P.M."/>
            <person name="Steenkamp E.T."/>
            <person name="Wingfield M.J."/>
            <person name="de Beer Z.W."/>
            <person name="Wingfield B.D."/>
        </authorList>
    </citation>
    <scope>NUCLEOTIDE SEQUENCE [LARGE SCALE GENOMIC DNA]</scope>
    <source>
        <strain evidence="3 4">CBS 114723</strain>
    </source>
</reference>
<feature type="chain" id="PRO_5012948309" description="GH16 domain-containing protein" evidence="1">
    <location>
        <begin position="17"/>
        <end position="280"/>
    </location>
</feature>
<evidence type="ECO:0000313" key="4">
    <source>
        <dbReference type="Proteomes" id="UP000222788"/>
    </source>
</evidence>
<feature type="domain" description="GH16" evidence="2">
    <location>
        <begin position="13"/>
        <end position="280"/>
    </location>
</feature>
<evidence type="ECO:0000259" key="2">
    <source>
        <dbReference type="PROSITE" id="PS51762"/>
    </source>
</evidence>
<dbReference type="PROSITE" id="PS51762">
    <property type="entry name" value="GH16_2"/>
    <property type="match status" value="1"/>
</dbReference>
<dbReference type="Pfam" id="PF26113">
    <property type="entry name" value="GH16_XgeA"/>
    <property type="match status" value="1"/>
</dbReference>
<reference evidence="3 4" key="1">
    <citation type="journal article" date="2013" name="Fungal Biol.">
        <title>Analysis of microsatellite markers in the genome of the plant pathogen Ceratocystis fimbriata.</title>
        <authorList>
            <person name="Simpson M.C."/>
            <person name="Wilken P.M."/>
            <person name="Coetzee M.P."/>
            <person name="Wingfield M.J."/>
            <person name="Wingfield B.D."/>
        </authorList>
    </citation>
    <scope>NUCLEOTIDE SEQUENCE [LARGE SCALE GENOMIC DNA]</scope>
    <source>
        <strain evidence="3 4">CBS 114723</strain>
    </source>
</reference>
<dbReference type="GO" id="GO:0004553">
    <property type="term" value="F:hydrolase activity, hydrolyzing O-glycosyl compounds"/>
    <property type="evidence" value="ECO:0007669"/>
    <property type="project" value="InterPro"/>
</dbReference>
<feature type="signal peptide" evidence="1">
    <location>
        <begin position="1"/>
        <end position="16"/>
    </location>
</feature>
<dbReference type="EMBL" id="APWK03000105">
    <property type="protein sequence ID" value="PHH51054.1"/>
    <property type="molecule type" value="Genomic_DNA"/>
</dbReference>